<evidence type="ECO:0000256" key="7">
    <source>
        <dbReference type="ARBA" id="ARBA00022917"/>
    </source>
</evidence>
<dbReference type="GO" id="GO:0004820">
    <property type="term" value="F:glycine-tRNA ligase activity"/>
    <property type="evidence" value="ECO:0007669"/>
    <property type="project" value="UniProtKB-EC"/>
</dbReference>
<evidence type="ECO:0000256" key="3">
    <source>
        <dbReference type="ARBA" id="ARBA00022490"/>
    </source>
</evidence>
<dbReference type="InterPro" id="IPR006194">
    <property type="entry name" value="Gly-tRNA-synth_heterodimer"/>
</dbReference>
<dbReference type="Proteomes" id="UP001519306">
    <property type="component" value="Unassembled WGS sequence"/>
</dbReference>
<evidence type="ECO:0000256" key="5">
    <source>
        <dbReference type="ARBA" id="ARBA00022741"/>
    </source>
</evidence>
<reference evidence="12 13" key="1">
    <citation type="submission" date="2021-03" db="EMBL/GenBank/DDBJ databases">
        <title>Genomic Encyclopedia of Type Strains, Phase IV (KMG-IV): sequencing the most valuable type-strain genomes for metagenomic binning, comparative biology and taxonomic classification.</title>
        <authorList>
            <person name="Goeker M."/>
        </authorList>
    </citation>
    <scope>NUCLEOTIDE SEQUENCE [LARGE SCALE GENOMIC DNA]</scope>
    <source>
        <strain evidence="12 13">DSM 27563</strain>
    </source>
</reference>
<dbReference type="HAMAP" id="MF_00255">
    <property type="entry name" value="Gly_tRNA_synth_beta"/>
    <property type="match status" value="1"/>
</dbReference>
<accession>A0ABS4KAJ4</accession>
<organism evidence="12 13">
    <name type="scientific">Peptoniphilus stercorisuis</name>
    <dbReference type="NCBI Taxonomy" id="1436965"/>
    <lineage>
        <taxon>Bacteria</taxon>
        <taxon>Bacillati</taxon>
        <taxon>Bacillota</taxon>
        <taxon>Tissierellia</taxon>
        <taxon>Tissierellales</taxon>
        <taxon>Peptoniphilaceae</taxon>
        <taxon>Peptoniphilus</taxon>
    </lineage>
</organism>
<dbReference type="Pfam" id="PF05746">
    <property type="entry name" value="DALR_1"/>
    <property type="match status" value="1"/>
</dbReference>
<sequence length="690" mass="79224">MNKYLLEIGVEELPARFVELALSQLKDKTAKMLKENEVEFESVDVYATPRRLSAVVNGISLFQNDLDIVNKGPSKKISFDADNNPTKPLLGFMKSQNISLDDIEIKEFKGEEYVFASIHKKGENVENIIKENAANLIKSINFPKNMKWGGKNIKFARPIRWVLSLLNDKTIEFDFENIPVGNVTRGHRFLGSSNIVVDHVDNYEKLLRDNYVILNQEEREEIIKYGSKKLAKSLGGEIYEDDELLEELTYIVEYPTPIVGKIKDEYLELPKEVITTPMRDHLRYIPVYDSKGALLPYFITIRNGNEEYKDIVVAGNEKVLGARLEDAKFFYHDDVSKPLEDYVDELHGVMFQDKLGTMYDKSQRVKSLSTKIGEYLEVADETIESLERAAFLAKADLNTKTVQEFTELQGVMGSIYAEKSNESEIVSQAIYEQYLPRYSHDSLPKSTTGSILAISDKLDTIVGLFAIGLIPTGSQDPFALRRSAIGIIKIINNNKWEVSLSEIIDYSLYVYTDEMTLAFDYNKVKSSIIEFLQGRIKTMLQEENIRYDIIESVLSNDDNVTSIFKKAEEIDEFFKEDKSKLVEALNRLHNIAKKYEDQEFNEDLLTEDAEKTLFGKTKEIFPEYEKSVNRKNFAEAMNLLEELTLPINNYFDNIMVFVDDEDIKNNRLAMLNIIDKEIKKVLNIEKIVTD</sequence>
<keyword evidence="6 10" id="KW-0067">ATP-binding</keyword>
<dbReference type="PROSITE" id="PS50861">
    <property type="entry name" value="AA_TRNA_LIGASE_II_GLYAB"/>
    <property type="match status" value="1"/>
</dbReference>
<evidence type="ECO:0000256" key="6">
    <source>
        <dbReference type="ARBA" id="ARBA00022840"/>
    </source>
</evidence>
<dbReference type="EC" id="6.1.1.14" evidence="10"/>
<dbReference type="EMBL" id="JAGGLJ010000002">
    <property type="protein sequence ID" value="MBP2024800.1"/>
    <property type="molecule type" value="Genomic_DNA"/>
</dbReference>
<feature type="domain" description="DALR anticodon binding" evidence="11">
    <location>
        <begin position="585"/>
        <end position="687"/>
    </location>
</feature>
<keyword evidence="8 10" id="KW-0030">Aminoacyl-tRNA synthetase</keyword>
<gene>
    <name evidence="10" type="primary">glyS</name>
    <name evidence="12" type="ORF">J2Z71_000316</name>
</gene>
<dbReference type="RefSeq" id="WP_210060108.1">
    <property type="nucleotide sequence ID" value="NZ_JAGGLJ010000002.1"/>
</dbReference>
<comment type="caution">
    <text evidence="12">The sequence shown here is derived from an EMBL/GenBank/DDBJ whole genome shotgun (WGS) entry which is preliminary data.</text>
</comment>
<keyword evidence="13" id="KW-1185">Reference proteome</keyword>
<keyword evidence="4 10" id="KW-0436">Ligase</keyword>
<comment type="similarity">
    <text evidence="2 10">Belongs to the class-II aminoacyl-tRNA synthetase family.</text>
</comment>
<evidence type="ECO:0000256" key="4">
    <source>
        <dbReference type="ARBA" id="ARBA00022598"/>
    </source>
</evidence>
<evidence type="ECO:0000313" key="13">
    <source>
        <dbReference type="Proteomes" id="UP001519306"/>
    </source>
</evidence>
<dbReference type="Pfam" id="PF02092">
    <property type="entry name" value="tRNA_synt_2f"/>
    <property type="match status" value="1"/>
</dbReference>
<keyword evidence="7 10" id="KW-0648">Protein biosynthesis</keyword>
<comment type="subcellular location">
    <subcellularLocation>
        <location evidence="1 10">Cytoplasm</location>
    </subcellularLocation>
</comment>
<keyword evidence="3 10" id="KW-0963">Cytoplasm</keyword>
<dbReference type="PRINTS" id="PR01045">
    <property type="entry name" value="TRNASYNTHGB"/>
</dbReference>
<evidence type="ECO:0000256" key="8">
    <source>
        <dbReference type="ARBA" id="ARBA00023146"/>
    </source>
</evidence>
<dbReference type="NCBIfam" id="TIGR00211">
    <property type="entry name" value="glyS"/>
    <property type="match status" value="1"/>
</dbReference>
<evidence type="ECO:0000256" key="1">
    <source>
        <dbReference type="ARBA" id="ARBA00004496"/>
    </source>
</evidence>
<name>A0ABS4KAJ4_9FIRM</name>
<dbReference type="SUPFAM" id="SSF109604">
    <property type="entry name" value="HD-domain/PDEase-like"/>
    <property type="match status" value="1"/>
</dbReference>
<dbReference type="PANTHER" id="PTHR30075">
    <property type="entry name" value="GLYCYL-TRNA SYNTHETASE"/>
    <property type="match status" value="1"/>
</dbReference>
<evidence type="ECO:0000256" key="10">
    <source>
        <dbReference type="HAMAP-Rule" id="MF_00255"/>
    </source>
</evidence>
<keyword evidence="5 10" id="KW-0547">Nucleotide-binding</keyword>
<comment type="catalytic activity">
    <reaction evidence="9 10">
        <text>tRNA(Gly) + glycine + ATP = glycyl-tRNA(Gly) + AMP + diphosphate</text>
        <dbReference type="Rhea" id="RHEA:16013"/>
        <dbReference type="Rhea" id="RHEA-COMP:9664"/>
        <dbReference type="Rhea" id="RHEA-COMP:9683"/>
        <dbReference type="ChEBI" id="CHEBI:30616"/>
        <dbReference type="ChEBI" id="CHEBI:33019"/>
        <dbReference type="ChEBI" id="CHEBI:57305"/>
        <dbReference type="ChEBI" id="CHEBI:78442"/>
        <dbReference type="ChEBI" id="CHEBI:78522"/>
        <dbReference type="ChEBI" id="CHEBI:456215"/>
        <dbReference type="EC" id="6.1.1.14"/>
    </reaction>
</comment>
<dbReference type="InterPro" id="IPR015944">
    <property type="entry name" value="Gly-tRNA-synth_bsu"/>
</dbReference>
<evidence type="ECO:0000256" key="9">
    <source>
        <dbReference type="ARBA" id="ARBA00047937"/>
    </source>
</evidence>
<evidence type="ECO:0000259" key="11">
    <source>
        <dbReference type="SMART" id="SM00836"/>
    </source>
</evidence>
<protein>
    <recommendedName>
        <fullName evidence="10">Glycine--tRNA ligase beta subunit</fullName>
        <ecNumber evidence="10">6.1.1.14</ecNumber>
    </recommendedName>
    <alternativeName>
        <fullName evidence="10">Glycyl-tRNA synthetase beta subunit</fullName>
        <shortName evidence="10">GlyRS</shortName>
    </alternativeName>
</protein>
<evidence type="ECO:0000313" key="12">
    <source>
        <dbReference type="EMBL" id="MBP2024800.1"/>
    </source>
</evidence>
<evidence type="ECO:0000256" key="2">
    <source>
        <dbReference type="ARBA" id="ARBA00008226"/>
    </source>
</evidence>
<dbReference type="InterPro" id="IPR008909">
    <property type="entry name" value="DALR_anticod-bd"/>
</dbReference>
<dbReference type="PANTHER" id="PTHR30075:SF2">
    <property type="entry name" value="GLYCINE--TRNA LIGASE, CHLOROPLASTIC_MITOCHONDRIAL 2"/>
    <property type="match status" value="1"/>
</dbReference>
<comment type="subunit">
    <text evidence="10">Tetramer of two alpha and two beta subunits.</text>
</comment>
<dbReference type="SMART" id="SM00836">
    <property type="entry name" value="DALR_1"/>
    <property type="match status" value="1"/>
</dbReference>
<proteinExistence type="inferred from homology"/>